<dbReference type="PANTHER" id="PTHR10357:SF179">
    <property type="entry name" value="NEUTRAL AND BASIC AMINO ACID TRANSPORT PROTEIN RBAT"/>
    <property type="match status" value="1"/>
</dbReference>
<gene>
    <name evidence="3" type="ORF">GCM10009767_30420</name>
</gene>
<protein>
    <submittedName>
        <fullName evidence="3">Glycoside hydrolase family 13 protein</fullName>
    </submittedName>
</protein>
<name>A0ABN2L0U6_9MICC</name>
<feature type="domain" description="Glycosyl hydrolase family 13 catalytic" evidence="2">
    <location>
        <begin position="24"/>
        <end position="442"/>
    </location>
</feature>
<comment type="similarity">
    <text evidence="1">Belongs to the glycosyl hydrolase 13 family.</text>
</comment>
<keyword evidence="4" id="KW-1185">Reference proteome</keyword>
<dbReference type="InterPro" id="IPR006047">
    <property type="entry name" value="GH13_cat_dom"/>
</dbReference>
<dbReference type="RefSeq" id="WP_344123906.1">
    <property type="nucleotide sequence ID" value="NZ_BAAAOA010000046.1"/>
</dbReference>
<evidence type="ECO:0000256" key="1">
    <source>
        <dbReference type="ARBA" id="ARBA00008061"/>
    </source>
</evidence>
<evidence type="ECO:0000313" key="4">
    <source>
        <dbReference type="Proteomes" id="UP001501204"/>
    </source>
</evidence>
<dbReference type="InterPro" id="IPR045857">
    <property type="entry name" value="O16G_dom_2"/>
</dbReference>
<dbReference type="SUPFAM" id="SSF51445">
    <property type="entry name" value="(Trans)glycosidases"/>
    <property type="match status" value="1"/>
</dbReference>
<sequence>MTQQVSRPPMTEDGQWWRSAVIYQIYPRSFNDSNGDGLGDLPGILGRLDYLSDLGVDALWLSPFYLSPQHDAGYDVSDYRAVDPRFGTLADFDRMRARMAELGMRLIVDLVPNHTSSEHEWFRAAVAAGPGSPERERYMFRDGRGEHGELPPNNWRSVFGGEAWTRLPDGQWYLHLFDSTQPDLNWENPEVWEEFRSVLRFWLDRGADGFRVDVAHGLVKAEGLPDWDHQVHMVEGEHDAREHDAPEHDVPETPLSTGSPYFDQDGVHEVYRDWHRVLAEYEGDRMMVAEAWVEPAHRLAMYVRSDEMHQAFNFDFLVAGWDWGRLSRAIENSLREAAGVGAPTTWVLSNHDTVRHVSRFGLTDPIAYPKGIDADGEQPDHEQGLARGRAAALVELALPGSAYLYQGDELGLPDHTRLPAELRQDPAFARTGGEEIGRDGCRVPLPWAAGEPGHGFGADPWLPQPEIFAELAADRQVGVPGSTHTMYRTALRVRRELGLGRGTFAWHASHDAATGLLSFVNTTADGVRVLVAANLGGAPAPLPVGEPLVLSREDAVQDGALRPERAAWWRLG</sequence>
<dbReference type="Gene3D" id="3.20.20.80">
    <property type="entry name" value="Glycosidases"/>
    <property type="match status" value="1"/>
</dbReference>
<dbReference type="PANTHER" id="PTHR10357">
    <property type="entry name" value="ALPHA-AMYLASE FAMILY MEMBER"/>
    <property type="match status" value="1"/>
</dbReference>
<keyword evidence="3" id="KW-0378">Hydrolase</keyword>
<dbReference type="Proteomes" id="UP001501204">
    <property type="component" value="Unassembled WGS sequence"/>
</dbReference>
<dbReference type="EMBL" id="BAAAOA010000046">
    <property type="protein sequence ID" value="GAA1770468.1"/>
    <property type="molecule type" value="Genomic_DNA"/>
</dbReference>
<accession>A0ABN2L0U6</accession>
<evidence type="ECO:0000259" key="2">
    <source>
        <dbReference type="SMART" id="SM00642"/>
    </source>
</evidence>
<dbReference type="SMART" id="SM00642">
    <property type="entry name" value="Aamy"/>
    <property type="match status" value="1"/>
</dbReference>
<dbReference type="Pfam" id="PF00128">
    <property type="entry name" value="Alpha-amylase"/>
    <property type="match status" value="1"/>
</dbReference>
<dbReference type="GO" id="GO:0016787">
    <property type="term" value="F:hydrolase activity"/>
    <property type="evidence" value="ECO:0007669"/>
    <property type="project" value="UniProtKB-KW"/>
</dbReference>
<dbReference type="CDD" id="cd11332">
    <property type="entry name" value="AmyAc_OligoGlu_TS"/>
    <property type="match status" value="1"/>
</dbReference>
<dbReference type="InterPro" id="IPR017853">
    <property type="entry name" value="GH"/>
</dbReference>
<organism evidence="3 4">
    <name type="scientific">Kocuria aegyptia</name>
    <dbReference type="NCBI Taxonomy" id="330943"/>
    <lineage>
        <taxon>Bacteria</taxon>
        <taxon>Bacillati</taxon>
        <taxon>Actinomycetota</taxon>
        <taxon>Actinomycetes</taxon>
        <taxon>Micrococcales</taxon>
        <taxon>Micrococcaceae</taxon>
        <taxon>Kocuria</taxon>
    </lineage>
</organism>
<comment type="caution">
    <text evidence="3">The sequence shown here is derived from an EMBL/GenBank/DDBJ whole genome shotgun (WGS) entry which is preliminary data.</text>
</comment>
<dbReference type="Gene3D" id="3.90.400.10">
    <property type="entry name" value="Oligo-1,6-glucosidase, Domain 2"/>
    <property type="match status" value="1"/>
</dbReference>
<evidence type="ECO:0000313" key="3">
    <source>
        <dbReference type="EMBL" id="GAA1770468.1"/>
    </source>
</evidence>
<reference evidence="3 4" key="1">
    <citation type="journal article" date="2019" name="Int. J. Syst. Evol. Microbiol.">
        <title>The Global Catalogue of Microorganisms (GCM) 10K type strain sequencing project: providing services to taxonomists for standard genome sequencing and annotation.</title>
        <authorList>
            <consortium name="The Broad Institute Genomics Platform"/>
            <consortium name="The Broad Institute Genome Sequencing Center for Infectious Disease"/>
            <person name="Wu L."/>
            <person name="Ma J."/>
        </authorList>
    </citation>
    <scope>NUCLEOTIDE SEQUENCE [LARGE SCALE GENOMIC DNA]</scope>
    <source>
        <strain evidence="3 4">JCM 14735</strain>
    </source>
</reference>
<proteinExistence type="inferred from homology"/>